<accession>A0A9D5H1J1</accession>
<dbReference type="Pfam" id="PF00168">
    <property type="entry name" value="C2"/>
    <property type="match status" value="1"/>
</dbReference>
<reference evidence="2 3" key="1">
    <citation type="journal article" date="2022" name="Hortic Res">
        <title>The genome of Dioscorea zingiberensis sheds light on the biosynthesis, origin and evolution of the medicinally important diosgenin saponins.</title>
        <authorList>
            <person name="Li Y."/>
            <person name="Tan C."/>
            <person name="Li Z."/>
            <person name="Guo J."/>
            <person name="Li S."/>
            <person name="Chen X."/>
            <person name="Wang C."/>
            <person name="Dai X."/>
            <person name="Yang H."/>
            <person name="Song W."/>
            <person name="Hou L."/>
            <person name="Xu J."/>
            <person name="Tong Z."/>
            <person name="Xu A."/>
            <person name="Yuan X."/>
            <person name="Wang W."/>
            <person name="Yang Q."/>
            <person name="Chen L."/>
            <person name="Sun Z."/>
            <person name="Wang K."/>
            <person name="Pan B."/>
            <person name="Chen J."/>
            <person name="Bao Y."/>
            <person name="Liu F."/>
            <person name="Qi X."/>
            <person name="Gang D.R."/>
            <person name="Wen J."/>
            <person name="Li J."/>
        </authorList>
    </citation>
    <scope>NUCLEOTIDE SEQUENCE [LARGE SCALE GENOMIC DNA]</scope>
    <source>
        <strain evidence="2">Dzin_1.0</strain>
    </source>
</reference>
<gene>
    <name evidence="2" type="ORF">J5N97_000241</name>
</gene>
<organism evidence="2 3">
    <name type="scientific">Dioscorea zingiberensis</name>
    <dbReference type="NCBI Taxonomy" id="325984"/>
    <lineage>
        <taxon>Eukaryota</taxon>
        <taxon>Viridiplantae</taxon>
        <taxon>Streptophyta</taxon>
        <taxon>Embryophyta</taxon>
        <taxon>Tracheophyta</taxon>
        <taxon>Spermatophyta</taxon>
        <taxon>Magnoliopsida</taxon>
        <taxon>Liliopsida</taxon>
        <taxon>Dioscoreales</taxon>
        <taxon>Dioscoreaceae</taxon>
        <taxon>Dioscorea</taxon>
    </lineage>
</organism>
<proteinExistence type="predicted"/>
<name>A0A9D5H1J1_9LILI</name>
<evidence type="ECO:0000313" key="3">
    <source>
        <dbReference type="Proteomes" id="UP001085076"/>
    </source>
</evidence>
<dbReference type="PANTHER" id="PTHR31425:SF36">
    <property type="entry name" value="PROTEIN QUIRKY"/>
    <property type="match status" value="1"/>
</dbReference>
<dbReference type="InterPro" id="IPR047258">
    <property type="entry name" value="C2C_MCTP_PRT_plant"/>
</dbReference>
<dbReference type="InterPro" id="IPR000008">
    <property type="entry name" value="C2_dom"/>
</dbReference>
<dbReference type="PANTHER" id="PTHR31425">
    <property type="entry name" value="PHOSPHORIBOSYLANTHRANILATE TRANSFERASE ISOFORM 1"/>
    <property type="match status" value="1"/>
</dbReference>
<sequence length="235" mass="25991">MVYRLEGGAGDPNSGRVSGDIQLSVWIGTQADDAFPEAWSSDAPYVSHTRSKVYQSPKLWYLRMTVMEVQDLHIASNLPPLTAPEIRVKAQLGSQSARTRRGSMNNHCASFHWNEDLIFVASEPLEDSLILLVEDRTNKDPVLLGHVVIPVNSIEQRIDERYVASKWLPLEGSGGGPYCGRMHLRLCLEGGYHVLDEAAHVCSDFRPTAKQLWKPAVGILGAGDSRRARLASDES</sequence>
<dbReference type="InterPro" id="IPR035892">
    <property type="entry name" value="C2_domain_sf"/>
</dbReference>
<dbReference type="OrthoDB" id="1729569at2759"/>
<feature type="domain" description="C2" evidence="1">
    <location>
        <begin position="40"/>
        <end position="168"/>
    </location>
</feature>
<dbReference type="InterPro" id="IPR047259">
    <property type="entry name" value="QUIRKY-like"/>
</dbReference>
<evidence type="ECO:0000259" key="1">
    <source>
        <dbReference type="PROSITE" id="PS50004"/>
    </source>
</evidence>
<dbReference type="CDD" id="cd04019">
    <property type="entry name" value="C2C_MCTP_PRT_plant"/>
    <property type="match status" value="1"/>
</dbReference>
<dbReference type="EMBL" id="JAGGNH010000125">
    <property type="protein sequence ID" value="KAJ0959985.1"/>
    <property type="molecule type" value="Genomic_DNA"/>
</dbReference>
<dbReference type="PROSITE" id="PS50004">
    <property type="entry name" value="C2"/>
    <property type="match status" value="1"/>
</dbReference>
<protein>
    <recommendedName>
        <fullName evidence="1">C2 domain-containing protein</fullName>
    </recommendedName>
</protein>
<dbReference type="Gene3D" id="2.60.40.150">
    <property type="entry name" value="C2 domain"/>
    <property type="match status" value="1"/>
</dbReference>
<dbReference type="SUPFAM" id="SSF49562">
    <property type="entry name" value="C2 domain (Calcium/lipid-binding domain, CaLB)"/>
    <property type="match status" value="1"/>
</dbReference>
<dbReference type="Proteomes" id="UP001085076">
    <property type="component" value="Unassembled WGS sequence"/>
</dbReference>
<dbReference type="AlphaFoldDB" id="A0A9D5H1J1"/>
<comment type="caution">
    <text evidence="2">The sequence shown here is derived from an EMBL/GenBank/DDBJ whole genome shotgun (WGS) entry which is preliminary data.</text>
</comment>
<evidence type="ECO:0000313" key="2">
    <source>
        <dbReference type="EMBL" id="KAJ0959985.1"/>
    </source>
</evidence>
<keyword evidence="3" id="KW-1185">Reference proteome</keyword>